<sequence length="96" mass="11258">MREWLIIIIALIAAGFIVYFFNQFRYRKYPDENNRQVDQSNGQVWAKICAFFFPLLGFIIALWFELGKHNKAEAKSCVLWAFAGMLLNAISYLFLL</sequence>
<keyword evidence="1" id="KW-1133">Transmembrane helix</keyword>
<evidence type="ECO:0000313" key="2">
    <source>
        <dbReference type="EMBL" id="RVU71597.1"/>
    </source>
</evidence>
<keyword evidence="1" id="KW-0472">Membrane</keyword>
<feature type="transmembrane region" description="Helical" evidence="1">
    <location>
        <begin position="76"/>
        <end position="95"/>
    </location>
</feature>
<dbReference type="EMBL" id="RXIA01000003">
    <property type="protein sequence ID" value="RVU71597.1"/>
    <property type="molecule type" value="Genomic_DNA"/>
</dbReference>
<protein>
    <submittedName>
        <fullName evidence="2">Uncharacterized protein</fullName>
    </submittedName>
</protein>
<evidence type="ECO:0000313" key="3">
    <source>
        <dbReference type="Proteomes" id="UP000288291"/>
    </source>
</evidence>
<gene>
    <name evidence="2" type="ORF">EJK17_01080</name>
</gene>
<evidence type="ECO:0000256" key="1">
    <source>
        <dbReference type="SAM" id="Phobius"/>
    </source>
</evidence>
<proteinExistence type="predicted"/>
<dbReference type="AlphaFoldDB" id="A0A437SXQ7"/>
<organism evidence="2 3">
    <name type="scientific">Lactobacillus xujianguonis</name>
    <dbReference type="NCBI Taxonomy" id="2495899"/>
    <lineage>
        <taxon>Bacteria</taxon>
        <taxon>Bacillati</taxon>
        <taxon>Bacillota</taxon>
        <taxon>Bacilli</taxon>
        <taxon>Lactobacillales</taxon>
        <taxon>Lactobacillaceae</taxon>
        <taxon>Lactobacillus</taxon>
    </lineage>
</organism>
<reference evidence="2 3" key="1">
    <citation type="submission" date="2018-12" db="EMBL/GenBank/DDBJ databases">
        <authorList>
            <person name="Meng J."/>
        </authorList>
    </citation>
    <scope>NUCLEOTIDE SEQUENCE [LARGE SCALE GENOMIC DNA]</scope>
    <source>
        <strain evidence="2 3">HT111-2</strain>
    </source>
</reference>
<dbReference type="RefSeq" id="WP_103661016.1">
    <property type="nucleotide sequence ID" value="NZ_ML136872.1"/>
</dbReference>
<feature type="transmembrane region" description="Helical" evidence="1">
    <location>
        <begin position="5"/>
        <end position="24"/>
    </location>
</feature>
<name>A0A437SXQ7_9LACO</name>
<keyword evidence="3" id="KW-1185">Reference proteome</keyword>
<accession>A0A437SXQ7</accession>
<dbReference type="Proteomes" id="UP000288291">
    <property type="component" value="Unassembled WGS sequence"/>
</dbReference>
<keyword evidence="1" id="KW-0812">Transmembrane</keyword>
<comment type="caution">
    <text evidence="2">The sequence shown here is derived from an EMBL/GenBank/DDBJ whole genome shotgun (WGS) entry which is preliminary data.</text>
</comment>
<feature type="transmembrane region" description="Helical" evidence="1">
    <location>
        <begin position="44"/>
        <end position="64"/>
    </location>
</feature>